<evidence type="ECO:0000313" key="2">
    <source>
        <dbReference type="Proteomes" id="UP001523216"/>
    </source>
</evidence>
<gene>
    <name evidence="1" type="ORF">LXN57_15065</name>
</gene>
<protein>
    <recommendedName>
        <fullName evidence="3">DUF1127 domain-containing protein</fullName>
    </recommendedName>
</protein>
<proteinExistence type="predicted"/>
<comment type="caution">
    <text evidence="1">The sequence shown here is derived from an EMBL/GenBank/DDBJ whole genome shotgun (WGS) entry which is preliminary data.</text>
</comment>
<reference evidence="1 2" key="1">
    <citation type="submission" date="2022-06" db="EMBL/GenBank/DDBJ databases">
        <title>Actinoplanes abujensis sp. nov., isolated from Nigerian arid soil.</title>
        <authorList>
            <person name="Ding P."/>
        </authorList>
    </citation>
    <scope>NUCLEOTIDE SEQUENCE [LARGE SCALE GENOMIC DNA]</scope>
    <source>
        <strain evidence="2">TRM88002</strain>
    </source>
</reference>
<dbReference type="EMBL" id="JAMQOL010000017">
    <property type="protein sequence ID" value="MCM4078891.1"/>
    <property type="molecule type" value="Genomic_DNA"/>
</dbReference>
<dbReference type="Proteomes" id="UP001523216">
    <property type="component" value="Unassembled WGS sequence"/>
</dbReference>
<evidence type="ECO:0008006" key="3">
    <source>
        <dbReference type="Google" id="ProtNLM"/>
    </source>
</evidence>
<organism evidence="1 2">
    <name type="scientific">Paractinoplanes hotanensis</name>
    <dbReference type="NCBI Taxonomy" id="2906497"/>
    <lineage>
        <taxon>Bacteria</taxon>
        <taxon>Bacillati</taxon>
        <taxon>Actinomycetota</taxon>
        <taxon>Actinomycetes</taxon>
        <taxon>Micromonosporales</taxon>
        <taxon>Micromonosporaceae</taxon>
        <taxon>Paractinoplanes</taxon>
    </lineage>
</organism>
<name>A0ABT0XYL8_9ACTN</name>
<accession>A0ABT0XYL8</accession>
<sequence length="62" mass="6829">MTILTKTHVLAVARRAYGADYAETLTERLPDRLDLDNDADNELLFKLGLTPDRLASALGAEL</sequence>
<evidence type="ECO:0000313" key="1">
    <source>
        <dbReference type="EMBL" id="MCM4078891.1"/>
    </source>
</evidence>
<dbReference type="RefSeq" id="WP_251798783.1">
    <property type="nucleotide sequence ID" value="NZ_JAMQOL010000017.1"/>
</dbReference>
<keyword evidence="2" id="KW-1185">Reference proteome</keyword>